<proteinExistence type="predicted"/>
<dbReference type="EMBL" id="GGEC01074668">
    <property type="protein sequence ID" value="MBX55152.1"/>
    <property type="molecule type" value="Transcribed_RNA"/>
</dbReference>
<organism evidence="1">
    <name type="scientific">Rhizophora mucronata</name>
    <name type="common">Asiatic mangrove</name>
    <dbReference type="NCBI Taxonomy" id="61149"/>
    <lineage>
        <taxon>Eukaryota</taxon>
        <taxon>Viridiplantae</taxon>
        <taxon>Streptophyta</taxon>
        <taxon>Embryophyta</taxon>
        <taxon>Tracheophyta</taxon>
        <taxon>Spermatophyta</taxon>
        <taxon>Magnoliopsida</taxon>
        <taxon>eudicotyledons</taxon>
        <taxon>Gunneridae</taxon>
        <taxon>Pentapetalae</taxon>
        <taxon>rosids</taxon>
        <taxon>fabids</taxon>
        <taxon>Malpighiales</taxon>
        <taxon>Rhizophoraceae</taxon>
        <taxon>Rhizophora</taxon>
    </lineage>
</organism>
<evidence type="ECO:0000313" key="1">
    <source>
        <dbReference type="EMBL" id="MBX55152.1"/>
    </source>
</evidence>
<reference evidence="1" key="1">
    <citation type="submission" date="2018-02" db="EMBL/GenBank/DDBJ databases">
        <title>Rhizophora mucronata_Transcriptome.</title>
        <authorList>
            <person name="Meera S.P."/>
            <person name="Sreeshan A."/>
            <person name="Augustine A."/>
        </authorList>
    </citation>
    <scope>NUCLEOTIDE SEQUENCE</scope>
    <source>
        <tissue evidence="1">Leaf</tissue>
    </source>
</reference>
<protein>
    <submittedName>
        <fullName evidence="1">Uncharacterized protein LOC105641579</fullName>
    </submittedName>
</protein>
<accession>A0A2P2PKC1</accession>
<sequence>MKTTKCNYNIILGGPTCYNLTCKRPTSSAGQSKWTMSTTIRKTYQKISKPSINSINSYEENLEDLHIYPLVLFILFPLPKTLNSMTDHS</sequence>
<dbReference type="AlphaFoldDB" id="A0A2P2PKC1"/>
<name>A0A2P2PKC1_RHIMU</name>